<keyword evidence="3 10" id="KW-0328">Glycosyltransferase</keyword>
<feature type="transmembrane region" description="Helical" evidence="8">
    <location>
        <begin position="306"/>
        <end position="323"/>
    </location>
</feature>
<feature type="domain" description="Glycosyltransferase RgtA/B/C/D-like" evidence="9">
    <location>
        <begin position="59"/>
        <end position="227"/>
    </location>
</feature>
<keyword evidence="6 8" id="KW-1133">Transmembrane helix</keyword>
<accession>A0ABN6S9Q8</accession>
<feature type="transmembrane region" description="Helical" evidence="8">
    <location>
        <begin position="360"/>
        <end position="379"/>
    </location>
</feature>
<name>A0ABN6S9Q8_9BACT</name>
<feature type="transmembrane region" description="Helical" evidence="8">
    <location>
        <begin position="329"/>
        <end position="348"/>
    </location>
</feature>
<dbReference type="Pfam" id="PF13231">
    <property type="entry name" value="PMT_2"/>
    <property type="match status" value="1"/>
</dbReference>
<feature type="transmembrane region" description="Helical" evidence="8">
    <location>
        <begin position="257"/>
        <end position="278"/>
    </location>
</feature>
<keyword evidence="11" id="KW-1185">Reference proteome</keyword>
<protein>
    <submittedName>
        <fullName evidence="10">Dolichyl-phosphate-mannose--protein mannosyltransferase</fullName>
    </submittedName>
</protein>
<evidence type="ECO:0000313" key="11">
    <source>
        <dbReference type="Proteomes" id="UP001317742"/>
    </source>
</evidence>
<feature type="transmembrane region" description="Helical" evidence="8">
    <location>
        <begin position="110"/>
        <end position="129"/>
    </location>
</feature>
<feature type="transmembrane region" description="Helical" evidence="8">
    <location>
        <begin position="164"/>
        <end position="197"/>
    </location>
</feature>
<evidence type="ECO:0000256" key="4">
    <source>
        <dbReference type="ARBA" id="ARBA00022679"/>
    </source>
</evidence>
<dbReference type="InterPro" id="IPR038731">
    <property type="entry name" value="RgtA/B/C-like"/>
</dbReference>
<feature type="transmembrane region" description="Helical" evidence="8">
    <location>
        <begin position="209"/>
        <end position="227"/>
    </location>
</feature>
<sequence>MTSPKNTYSPTRDLIALVIIALSFAVRYWFVDSGQLNLVQDEAQYWDWIRRPQLSYYSKGPLIAWMIAAWTEVFGNTELGVRFGSIIGMTGIQAALYIGVSRIWREYSMAIFVLLVAVTMPLLNGLGILATTDNPLIFCWTVAFFALAAATRNTPDSTPSNWPFFILGFCVAIGILAKYMMLSFLGLGIIYALILQLRGQMPSRFWRRFFLASLIGTIVGLAPIILWNMHNDWVAYKHVAKLSTGVGREFSVRFMPFLEMLGAQIGLLAPWWFIFILMGSKKALGKSFVGPVGAFDAKYRRDLQSVLFFWPLWAIITFKALFSKVEANWTAVAFMAGALLGGMGLHAWWHAPNRKMRGKFILVTTAIAVTGLIYVAPILPVPDNLNPTHRLKGWEDLGTKIEQLTQTEFNDPAKVFAMSDNYGFTSELAFYIPGQPITYCPWTDNRRMNQYDLWPNPEANGQLGWDGIMVRKRFQKGRIAELEKMFDSVSEPIFYESSFNGQPARKFTLIICKGYNGYWPQLGLGKY</sequence>
<evidence type="ECO:0000256" key="5">
    <source>
        <dbReference type="ARBA" id="ARBA00022692"/>
    </source>
</evidence>
<reference evidence="10 11" key="1">
    <citation type="submission" date="2022-08" db="EMBL/GenBank/DDBJ databases">
        <title>Genome Sequence of the sulphate-reducing bacterium, Pseudodesulfovibrio sp. SYK.</title>
        <authorList>
            <person name="Kondo R."/>
            <person name="Kataoka T."/>
        </authorList>
    </citation>
    <scope>NUCLEOTIDE SEQUENCE [LARGE SCALE GENOMIC DNA]</scope>
    <source>
        <strain evidence="10 11">SYK</strain>
    </source>
</reference>
<evidence type="ECO:0000256" key="8">
    <source>
        <dbReference type="SAM" id="Phobius"/>
    </source>
</evidence>
<keyword evidence="5 8" id="KW-0812">Transmembrane</keyword>
<feature type="transmembrane region" description="Helical" evidence="8">
    <location>
        <begin position="86"/>
        <end position="104"/>
    </location>
</feature>
<dbReference type="RefSeq" id="WP_281761299.1">
    <property type="nucleotide sequence ID" value="NZ_AP026709.1"/>
</dbReference>
<organism evidence="10 11">
    <name type="scientific">Pseudodesulfovibrio nedwellii</name>
    <dbReference type="NCBI Taxonomy" id="2973072"/>
    <lineage>
        <taxon>Bacteria</taxon>
        <taxon>Pseudomonadati</taxon>
        <taxon>Thermodesulfobacteriota</taxon>
        <taxon>Desulfovibrionia</taxon>
        <taxon>Desulfovibrionales</taxon>
        <taxon>Desulfovibrionaceae</taxon>
    </lineage>
</organism>
<keyword evidence="4" id="KW-0808">Transferase</keyword>
<proteinExistence type="predicted"/>
<evidence type="ECO:0000313" key="10">
    <source>
        <dbReference type="EMBL" id="BDQ38807.1"/>
    </source>
</evidence>
<evidence type="ECO:0000256" key="1">
    <source>
        <dbReference type="ARBA" id="ARBA00004651"/>
    </source>
</evidence>
<dbReference type="EMBL" id="AP026709">
    <property type="protein sequence ID" value="BDQ38807.1"/>
    <property type="molecule type" value="Genomic_DNA"/>
</dbReference>
<comment type="subcellular location">
    <subcellularLocation>
        <location evidence="1">Cell membrane</location>
        <topology evidence="1">Multi-pass membrane protein</topology>
    </subcellularLocation>
</comment>
<evidence type="ECO:0000259" key="9">
    <source>
        <dbReference type="Pfam" id="PF13231"/>
    </source>
</evidence>
<dbReference type="PANTHER" id="PTHR33908">
    <property type="entry name" value="MANNOSYLTRANSFERASE YKCB-RELATED"/>
    <property type="match status" value="1"/>
</dbReference>
<dbReference type="GO" id="GO:0016757">
    <property type="term" value="F:glycosyltransferase activity"/>
    <property type="evidence" value="ECO:0007669"/>
    <property type="project" value="UniProtKB-KW"/>
</dbReference>
<dbReference type="Proteomes" id="UP001317742">
    <property type="component" value="Chromosome"/>
</dbReference>
<evidence type="ECO:0000256" key="2">
    <source>
        <dbReference type="ARBA" id="ARBA00022475"/>
    </source>
</evidence>
<evidence type="ECO:0000256" key="6">
    <source>
        <dbReference type="ARBA" id="ARBA00022989"/>
    </source>
</evidence>
<evidence type="ECO:0000256" key="3">
    <source>
        <dbReference type="ARBA" id="ARBA00022676"/>
    </source>
</evidence>
<dbReference type="PANTHER" id="PTHR33908:SF11">
    <property type="entry name" value="MEMBRANE PROTEIN"/>
    <property type="match status" value="1"/>
</dbReference>
<dbReference type="InterPro" id="IPR050297">
    <property type="entry name" value="LipidA_mod_glycosyltrf_83"/>
</dbReference>
<keyword evidence="2" id="KW-1003">Cell membrane</keyword>
<evidence type="ECO:0000256" key="7">
    <source>
        <dbReference type="ARBA" id="ARBA00023136"/>
    </source>
</evidence>
<keyword evidence="7 8" id="KW-0472">Membrane</keyword>
<feature type="transmembrane region" description="Helical" evidence="8">
    <location>
        <begin position="12"/>
        <end position="30"/>
    </location>
</feature>
<gene>
    <name evidence="10" type="ORF">SYK_31670</name>
</gene>